<proteinExistence type="predicted"/>
<dbReference type="Proteomes" id="UP000789860">
    <property type="component" value="Unassembled WGS sequence"/>
</dbReference>
<keyword evidence="2" id="KW-1185">Reference proteome</keyword>
<comment type="caution">
    <text evidence="1">The sequence shown here is derived from an EMBL/GenBank/DDBJ whole genome shotgun (WGS) entry which is preliminary data.</text>
</comment>
<organism evidence="1 2">
    <name type="scientific">Scutellospora calospora</name>
    <dbReference type="NCBI Taxonomy" id="85575"/>
    <lineage>
        <taxon>Eukaryota</taxon>
        <taxon>Fungi</taxon>
        <taxon>Fungi incertae sedis</taxon>
        <taxon>Mucoromycota</taxon>
        <taxon>Glomeromycotina</taxon>
        <taxon>Glomeromycetes</taxon>
        <taxon>Diversisporales</taxon>
        <taxon>Gigasporaceae</taxon>
        <taxon>Scutellospora</taxon>
    </lineage>
</organism>
<accession>A0ACA9NV98</accession>
<reference evidence="1" key="1">
    <citation type="submission" date="2021-06" db="EMBL/GenBank/DDBJ databases">
        <authorList>
            <person name="Kallberg Y."/>
            <person name="Tangrot J."/>
            <person name="Rosling A."/>
        </authorList>
    </citation>
    <scope>NUCLEOTIDE SEQUENCE</scope>
    <source>
        <strain evidence="1">AU212A</strain>
    </source>
</reference>
<feature type="non-terminal residue" evidence="1">
    <location>
        <position position="1"/>
    </location>
</feature>
<evidence type="ECO:0000313" key="1">
    <source>
        <dbReference type="EMBL" id="CAG8676907.1"/>
    </source>
</evidence>
<name>A0ACA9NV98_9GLOM</name>
<sequence length="221" mass="25315">NLSDNNVFWTEANGGSFVSLENAYFSEENDFNIADILAKHESQNQKGRPTTKYQPINSALVHKLLQENNNILKCIQQESFGILGDEQNYYFANDKYQDLFPKSGPSCFVYDLDEELNKIFESKGFSKMMNIKEPDTPDVLDLLVEELPNEQEIYWDPSSQDVPNRQWLNSILKKLKWGIGLEIPRLSQYPLLPVISPNDKLVRIDPLGPLRSSIDLSRQSG</sequence>
<dbReference type="EMBL" id="CAJVPM010030534">
    <property type="protein sequence ID" value="CAG8676907.1"/>
    <property type="molecule type" value="Genomic_DNA"/>
</dbReference>
<protein>
    <submittedName>
        <fullName evidence="1">10948_t:CDS:1</fullName>
    </submittedName>
</protein>
<evidence type="ECO:0000313" key="2">
    <source>
        <dbReference type="Proteomes" id="UP000789860"/>
    </source>
</evidence>
<gene>
    <name evidence="1" type="ORF">SCALOS_LOCUS9580</name>
</gene>